<dbReference type="EMBL" id="BGZK01000070">
    <property type="protein sequence ID" value="GBP15267.1"/>
    <property type="molecule type" value="Genomic_DNA"/>
</dbReference>
<comment type="caution">
    <text evidence="1">The sequence shown here is derived from an EMBL/GenBank/DDBJ whole genome shotgun (WGS) entry which is preliminary data.</text>
</comment>
<evidence type="ECO:0000313" key="1">
    <source>
        <dbReference type="EMBL" id="GBP15267.1"/>
    </source>
</evidence>
<dbReference type="Proteomes" id="UP000299102">
    <property type="component" value="Unassembled WGS sequence"/>
</dbReference>
<protein>
    <submittedName>
        <fullName evidence="1">Uncharacterized protein</fullName>
    </submittedName>
</protein>
<dbReference type="AlphaFoldDB" id="A0A4C1TNI9"/>
<gene>
    <name evidence="1" type="ORF">EVAR_92261_1</name>
</gene>
<organism evidence="1 2">
    <name type="scientific">Eumeta variegata</name>
    <name type="common">Bagworm moth</name>
    <name type="synonym">Eumeta japonica</name>
    <dbReference type="NCBI Taxonomy" id="151549"/>
    <lineage>
        <taxon>Eukaryota</taxon>
        <taxon>Metazoa</taxon>
        <taxon>Ecdysozoa</taxon>
        <taxon>Arthropoda</taxon>
        <taxon>Hexapoda</taxon>
        <taxon>Insecta</taxon>
        <taxon>Pterygota</taxon>
        <taxon>Neoptera</taxon>
        <taxon>Endopterygota</taxon>
        <taxon>Lepidoptera</taxon>
        <taxon>Glossata</taxon>
        <taxon>Ditrysia</taxon>
        <taxon>Tineoidea</taxon>
        <taxon>Psychidae</taxon>
        <taxon>Oiketicinae</taxon>
        <taxon>Eumeta</taxon>
    </lineage>
</organism>
<accession>A0A4C1TNI9</accession>
<name>A0A4C1TNI9_EUMVA</name>
<keyword evidence="2" id="KW-1185">Reference proteome</keyword>
<reference evidence="1 2" key="1">
    <citation type="journal article" date="2019" name="Commun. Biol.">
        <title>The bagworm genome reveals a unique fibroin gene that provides high tensile strength.</title>
        <authorList>
            <person name="Kono N."/>
            <person name="Nakamura H."/>
            <person name="Ohtoshi R."/>
            <person name="Tomita M."/>
            <person name="Numata K."/>
            <person name="Arakawa K."/>
        </authorList>
    </citation>
    <scope>NUCLEOTIDE SEQUENCE [LARGE SCALE GENOMIC DNA]</scope>
</reference>
<evidence type="ECO:0000313" key="2">
    <source>
        <dbReference type="Proteomes" id="UP000299102"/>
    </source>
</evidence>
<proteinExistence type="predicted"/>
<sequence>MTHMPISFPYRASLPLLVVPIRLKLATDFSNSAPAPLHNNKTHRRPVVTIQRKSKYYRLEDSDLKRFTLVWFSKGFNNHCHHRDDSVRDL</sequence>